<dbReference type="PANTHER" id="PTHR43767:SF1">
    <property type="entry name" value="NONRIBOSOMAL PEPTIDE SYNTHASE PES1 (EUROFUNG)-RELATED"/>
    <property type="match status" value="1"/>
</dbReference>
<dbReference type="InterPro" id="IPR045851">
    <property type="entry name" value="AMP-bd_C_sf"/>
</dbReference>
<comment type="caution">
    <text evidence="2">The sequence shown here is derived from an EMBL/GenBank/DDBJ whole genome shotgun (WGS) entry which is preliminary data.</text>
</comment>
<evidence type="ECO:0000313" key="2">
    <source>
        <dbReference type="EMBL" id="PTA50813.1"/>
    </source>
</evidence>
<keyword evidence="3" id="KW-1185">Reference proteome</keyword>
<evidence type="ECO:0000259" key="1">
    <source>
        <dbReference type="Pfam" id="PF00501"/>
    </source>
</evidence>
<reference evidence="2 3" key="1">
    <citation type="submission" date="2018-03" db="EMBL/GenBank/DDBJ databases">
        <authorList>
            <person name="Dailey F.E."/>
        </authorList>
    </citation>
    <scope>NUCLEOTIDE SEQUENCE [LARGE SCALE GENOMIC DNA]</scope>
    <source>
        <strain evidence="2 3">CW7</strain>
    </source>
</reference>
<protein>
    <submittedName>
        <fullName evidence="2">Acyl-CoA synthetase</fullName>
    </submittedName>
</protein>
<dbReference type="SUPFAM" id="SSF56801">
    <property type="entry name" value="Acetyl-CoA synthetase-like"/>
    <property type="match status" value="1"/>
</dbReference>
<organism evidence="2 3">
    <name type="scientific">Shewanella morhuae</name>
    <dbReference type="NCBI Taxonomy" id="365591"/>
    <lineage>
        <taxon>Bacteria</taxon>
        <taxon>Pseudomonadati</taxon>
        <taxon>Pseudomonadota</taxon>
        <taxon>Gammaproteobacteria</taxon>
        <taxon>Alteromonadales</taxon>
        <taxon>Shewanellaceae</taxon>
        <taxon>Shewanella</taxon>
    </lineage>
</organism>
<name>A0ABX5HVB3_9GAMM</name>
<dbReference type="Proteomes" id="UP000240506">
    <property type="component" value="Unassembled WGS sequence"/>
</dbReference>
<dbReference type="InterPro" id="IPR042099">
    <property type="entry name" value="ANL_N_sf"/>
</dbReference>
<dbReference type="EMBL" id="PYSG01000002">
    <property type="protein sequence ID" value="PTA50813.1"/>
    <property type="molecule type" value="Genomic_DNA"/>
</dbReference>
<gene>
    <name evidence="2" type="ORF">C9I43_09985</name>
</gene>
<sequence length="378" mass="41773">MFKLNADFKLIEHDVCYKLTSLGPLAIDEQLNYIQLNCQLENNGPLVSKMLKAMIIGQQQDIPVIFNRNGQAFDCEDVPNTFKIGLFTSGTTGTPKLIFHSIDSLLPKNSKTYAESTRWLLCYNPMSFAGIQVILQAIVSNDTLIANVDANIRQKADIALNNKVNAISATPSMFRAMLLAWGKNFPKLKLISLGGEIATQSILDDIKTYFPKAALRHIYATTETGVIFTVKDGLAGFPKSWTNQSFNGWQLKIAQSLILKKDHLQLDTGDNIIETEDRFLFSGRQDNLVNVGGVKVNLEALEHQIIALEGISDARVFAKANPITGSLVCIELCAQDQILARASLDAYSHNLESAAKPRIIIFAEQITLTDAGKKQRTI</sequence>
<proteinExistence type="predicted"/>
<dbReference type="PANTHER" id="PTHR43767">
    <property type="entry name" value="LONG-CHAIN-FATTY-ACID--COA LIGASE"/>
    <property type="match status" value="1"/>
</dbReference>
<reference evidence="2 3" key="2">
    <citation type="submission" date="2018-04" db="EMBL/GenBank/DDBJ databases">
        <title>Genomic sequence of a freshwater isolate of Shewanella morhuae.</title>
        <authorList>
            <person name="Castillo D.E."/>
            <person name="Gram L."/>
        </authorList>
    </citation>
    <scope>NUCLEOTIDE SEQUENCE [LARGE SCALE GENOMIC DNA]</scope>
    <source>
        <strain evidence="2 3">CW7</strain>
    </source>
</reference>
<dbReference type="RefSeq" id="WP_107883352.1">
    <property type="nucleotide sequence ID" value="NZ_PYSG01000002.1"/>
</dbReference>
<dbReference type="Gene3D" id="3.40.50.12780">
    <property type="entry name" value="N-terminal domain of ligase-like"/>
    <property type="match status" value="1"/>
</dbReference>
<dbReference type="Gene3D" id="3.30.300.30">
    <property type="match status" value="1"/>
</dbReference>
<dbReference type="Pfam" id="PF00501">
    <property type="entry name" value="AMP-binding"/>
    <property type="match status" value="1"/>
</dbReference>
<feature type="domain" description="AMP-dependent synthetase/ligase" evidence="1">
    <location>
        <begin position="86"/>
        <end position="236"/>
    </location>
</feature>
<dbReference type="InterPro" id="IPR000873">
    <property type="entry name" value="AMP-dep_synth/lig_dom"/>
</dbReference>
<evidence type="ECO:0000313" key="3">
    <source>
        <dbReference type="Proteomes" id="UP000240506"/>
    </source>
</evidence>
<accession>A0ABX5HVB3</accession>
<dbReference type="InterPro" id="IPR050237">
    <property type="entry name" value="ATP-dep_AMP-bd_enzyme"/>
</dbReference>